<evidence type="ECO:0000313" key="1">
    <source>
        <dbReference type="EMBL" id="KXT09075.1"/>
    </source>
</evidence>
<sequence>MSNTLPRIVLLEITSRSDHAANRYAAIRGQYSGQADVQLISAPEGASAFFQLDGPQRPVVLVSDSFLQSPYLDILVPQAAEFVRKGGSFVFPEPPRDGPARIRYKTLFQAFSLPWQFGEYSRTECVLNPDCNTIRKDNLSRGYNMKSVKLRDVKRRDKVYVPSTEAVQPRVVHGPGGTYNLAADPDEVPVAMAEVGAGKVGYIGDINALSEAVLRAMLGL</sequence>
<name>A0A139I2Z1_9PEZI</name>
<dbReference type="AlphaFoldDB" id="A0A139I2Z1"/>
<dbReference type="Proteomes" id="UP000073492">
    <property type="component" value="Unassembled WGS sequence"/>
</dbReference>
<dbReference type="OrthoDB" id="265044at2759"/>
<organism evidence="1 2">
    <name type="scientific">Pseudocercospora musae</name>
    <dbReference type="NCBI Taxonomy" id="113226"/>
    <lineage>
        <taxon>Eukaryota</taxon>
        <taxon>Fungi</taxon>
        <taxon>Dikarya</taxon>
        <taxon>Ascomycota</taxon>
        <taxon>Pezizomycotina</taxon>
        <taxon>Dothideomycetes</taxon>
        <taxon>Dothideomycetidae</taxon>
        <taxon>Mycosphaerellales</taxon>
        <taxon>Mycosphaerellaceae</taxon>
        <taxon>Pseudocercospora</taxon>
    </lineage>
</organism>
<accession>A0A139I2Z1</accession>
<dbReference type="STRING" id="113226.A0A139I2Z1"/>
<keyword evidence="2" id="KW-1185">Reference proteome</keyword>
<dbReference type="EMBL" id="LFZO01000377">
    <property type="protein sequence ID" value="KXT09075.1"/>
    <property type="molecule type" value="Genomic_DNA"/>
</dbReference>
<gene>
    <name evidence="1" type="ORF">AC579_1153</name>
</gene>
<protein>
    <submittedName>
        <fullName evidence="1">Uncharacterized protein</fullName>
    </submittedName>
</protein>
<reference evidence="1 2" key="1">
    <citation type="submission" date="2015-07" db="EMBL/GenBank/DDBJ databases">
        <title>Comparative genomics of the Sigatoka disease complex on banana suggests a link between parallel evolutionary changes in Pseudocercospora fijiensis and Pseudocercospora eumusae and increased virulence on the banana host.</title>
        <authorList>
            <person name="Chang T.-C."/>
            <person name="Salvucci A."/>
            <person name="Crous P.W."/>
            <person name="Stergiopoulos I."/>
        </authorList>
    </citation>
    <scope>NUCLEOTIDE SEQUENCE [LARGE SCALE GENOMIC DNA]</scope>
    <source>
        <strain evidence="1 2">CBS 116634</strain>
    </source>
</reference>
<evidence type="ECO:0000313" key="2">
    <source>
        <dbReference type="Proteomes" id="UP000073492"/>
    </source>
</evidence>
<proteinExistence type="predicted"/>
<comment type="caution">
    <text evidence="1">The sequence shown here is derived from an EMBL/GenBank/DDBJ whole genome shotgun (WGS) entry which is preliminary data.</text>
</comment>